<accession>A0A1A8Z0S0</accession>
<dbReference type="SUPFAM" id="SSF53335">
    <property type="entry name" value="S-adenosyl-L-methionine-dependent methyltransferases"/>
    <property type="match status" value="1"/>
</dbReference>
<dbReference type="GO" id="GO:0008168">
    <property type="term" value="F:methyltransferase activity"/>
    <property type="evidence" value="ECO:0007669"/>
    <property type="project" value="UniProtKB-KW"/>
</dbReference>
<sequence>MAAPVRAGEPFAAPDRLLDDTTLEASAVVANSAMNRERQLAGVNSYTRELGFNPLDWLLTRTRRSRQATMGWLDLCCGTGRGLRQAADALARDGLDDRVTIVGVDLVDFFDPTPARGQALRLTCASITSWSPDRRFDLITCVHGLHYVGDKLGALTRVAGWLAEDGQFTADLDLDSIRRADGRPVGRLLATALRAAGFTVDTRRHRIGRRGPGPVSLPWTYLGADDRAGPNYTGQPAVHSYYAEAPGAR</sequence>
<reference evidence="2" key="1">
    <citation type="submission" date="2016-06" db="EMBL/GenBank/DDBJ databases">
        <authorList>
            <person name="Varghese N."/>
            <person name="Submissions Spin"/>
        </authorList>
    </citation>
    <scope>NUCLEOTIDE SEQUENCE [LARGE SCALE GENOMIC DNA]</scope>
    <source>
        <strain evidence="2">DSM 44815</strain>
    </source>
</reference>
<dbReference type="STRING" id="261654.GA0070611_0164"/>
<dbReference type="GO" id="GO:0032259">
    <property type="term" value="P:methylation"/>
    <property type="evidence" value="ECO:0007669"/>
    <property type="project" value="UniProtKB-KW"/>
</dbReference>
<name>A0A1A8Z0S0_9ACTN</name>
<organism evidence="1 2">
    <name type="scientific">Micromonospora auratinigra</name>
    <dbReference type="NCBI Taxonomy" id="261654"/>
    <lineage>
        <taxon>Bacteria</taxon>
        <taxon>Bacillati</taxon>
        <taxon>Actinomycetota</taxon>
        <taxon>Actinomycetes</taxon>
        <taxon>Micromonosporales</taxon>
        <taxon>Micromonosporaceae</taxon>
        <taxon>Micromonospora</taxon>
    </lineage>
</organism>
<protein>
    <submittedName>
        <fullName evidence="1">Methyltransferase domain-containing protein</fullName>
    </submittedName>
</protein>
<dbReference type="Proteomes" id="UP000199385">
    <property type="component" value="Chromosome I"/>
</dbReference>
<dbReference type="Pfam" id="PF13489">
    <property type="entry name" value="Methyltransf_23"/>
    <property type="match status" value="1"/>
</dbReference>
<dbReference type="OrthoDB" id="517270at2"/>
<dbReference type="PATRIC" id="fig|261654.4.peg.161"/>
<evidence type="ECO:0000313" key="1">
    <source>
        <dbReference type="EMBL" id="SBT37323.1"/>
    </source>
</evidence>
<gene>
    <name evidence="1" type="ORF">GA0070611_0164</name>
</gene>
<keyword evidence="1" id="KW-0489">Methyltransferase</keyword>
<keyword evidence="2" id="KW-1185">Reference proteome</keyword>
<keyword evidence="1" id="KW-0808">Transferase</keyword>
<evidence type="ECO:0000313" key="2">
    <source>
        <dbReference type="Proteomes" id="UP000199385"/>
    </source>
</evidence>
<dbReference type="InterPro" id="IPR029063">
    <property type="entry name" value="SAM-dependent_MTases_sf"/>
</dbReference>
<proteinExistence type="predicted"/>
<dbReference type="AlphaFoldDB" id="A0A1A8Z0S0"/>
<dbReference type="EMBL" id="LT594323">
    <property type="protein sequence ID" value="SBT37323.1"/>
    <property type="molecule type" value="Genomic_DNA"/>
</dbReference>
<dbReference type="Gene3D" id="3.40.50.150">
    <property type="entry name" value="Vaccinia Virus protein VP39"/>
    <property type="match status" value="1"/>
</dbReference>